<dbReference type="eggNOG" id="COG0142">
    <property type="taxonomic scope" value="Bacteria"/>
</dbReference>
<dbReference type="NCBIfam" id="NF007877">
    <property type="entry name" value="PRK10581.1"/>
    <property type="match status" value="1"/>
</dbReference>
<dbReference type="PANTHER" id="PTHR43281:SF1">
    <property type="entry name" value="FARNESYL DIPHOSPHATE SYNTHASE"/>
    <property type="match status" value="1"/>
</dbReference>
<dbReference type="Gene3D" id="1.10.600.10">
    <property type="entry name" value="Farnesyl Diphosphate Synthase"/>
    <property type="match status" value="1"/>
</dbReference>
<reference evidence="8 9" key="1">
    <citation type="journal article" date="2012" name="J. Bacteriol.">
        <title>Genome Sequence of Idiomarina xiamenensis Type Strain 10-D-4.</title>
        <authorList>
            <person name="Lai Q."/>
            <person name="Wang L."/>
            <person name="Wang W."/>
            <person name="Shao Z."/>
        </authorList>
    </citation>
    <scope>NUCLEOTIDE SEQUENCE [LARGE SCALE GENOMIC DNA]</scope>
    <source>
        <strain evidence="8 9">10-D-4</strain>
    </source>
</reference>
<dbReference type="InterPro" id="IPR033749">
    <property type="entry name" value="Polyprenyl_synt_CS"/>
</dbReference>
<comment type="similarity">
    <text evidence="2 7">Belongs to the FPP/GGPP synthase family.</text>
</comment>
<gene>
    <name evidence="8" type="ORF">A10D4_00835</name>
</gene>
<dbReference type="EMBL" id="AMRG01000001">
    <property type="protein sequence ID" value="EKE87595.1"/>
    <property type="molecule type" value="Genomic_DNA"/>
</dbReference>
<dbReference type="GO" id="GO:0008654">
    <property type="term" value="P:phospholipid biosynthetic process"/>
    <property type="evidence" value="ECO:0007669"/>
    <property type="project" value="UniProtKB-ARBA"/>
</dbReference>
<dbReference type="NCBIfam" id="NF045485">
    <property type="entry name" value="FPPsyn"/>
    <property type="match status" value="1"/>
</dbReference>
<organism evidence="8 9">
    <name type="scientific">Idiomarina xiamenensis 10-D-4</name>
    <dbReference type="NCBI Taxonomy" id="740709"/>
    <lineage>
        <taxon>Bacteria</taxon>
        <taxon>Pseudomonadati</taxon>
        <taxon>Pseudomonadota</taxon>
        <taxon>Gammaproteobacteria</taxon>
        <taxon>Alteromonadales</taxon>
        <taxon>Idiomarinaceae</taxon>
        <taxon>Idiomarina</taxon>
    </lineage>
</organism>
<dbReference type="GO" id="GO:0046872">
    <property type="term" value="F:metal ion binding"/>
    <property type="evidence" value="ECO:0007669"/>
    <property type="project" value="UniProtKB-KW"/>
</dbReference>
<dbReference type="SUPFAM" id="SSF48576">
    <property type="entry name" value="Terpenoid synthases"/>
    <property type="match status" value="1"/>
</dbReference>
<evidence type="ECO:0000313" key="9">
    <source>
        <dbReference type="Proteomes" id="UP000014115"/>
    </source>
</evidence>
<dbReference type="GO" id="GO:0016114">
    <property type="term" value="P:terpenoid biosynthetic process"/>
    <property type="evidence" value="ECO:0007669"/>
    <property type="project" value="UniProtKB-ARBA"/>
</dbReference>
<keyword evidence="4" id="KW-0479">Metal-binding</keyword>
<dbReference type="PANTHER" id="PTHR43281">
    <property type="entry name" value="FARNESYL DIPHOSPHATE SYNTHASE"/>
    <property type="match status" value="1"/>
</dbReference>
<accession>K2LCI6</accession>
<evidence type="ECO:0000256" key="7">
    <source>
        <dbReference type="RuleBase" id="RU004466"/>
    </source>
</evidence>
<dbReference type="InterPro" id="IPR053378">
    <property type="entry name" value="Prenyl_diphosphate_synthase"/>
</dbReference>
<dbReference type="RefSeq" id="WP_008487106.1">
    <property type="nucleotide sequence ID" value="NZ_AMRG01000001.1"/>
</dbReference>
<evidence type="ECO:0000256" key="5">
    <source>
        <dbReference type="ARBA" id="ARBA00022842"/>
    </source>
</evidence>
<evidence type="ECO:0000313" key="8">
    <source>
        <dbReference type="EMBL" id="EKE87595.1"/>
    </source>
</evidence>
<dbReference type="PROSITE" id="PS00723">
    <property type="entry name" value="POLYPRENYL_SYNTHASE_1"/>
    <property type="match status" value="1"/>
</dbReference>
<protein>
    <submittedName>
        <fullName evidence="8">Geranylgeranyl pyrophosphate synthase</fullName>
    </submittedName>
</protein>
<comment type="caution">
    <text evidence="8">The sequence shown here is derived from an EMBL/GenBank/DDBJ whole genome shotgun (WGS) entry which is preliminary data.</text>
</comment>
<dbReference type="Pfam" id="PF00348">
    <property type="entry name" value="polyprenyl_synt"/>
    <property type="match status" value="1"/>
</dbReference>
<name>K2LCI6_9GAMM</name>
<dbReference type="InterPro" id="IPR008949">
    <property type="entry name" value="Isoprenoid_synthase_dom_sf"/>
</dbReference>
<comment type="cofactor">
    <cofactor evidence="1">
        <name>Mg(2+)</name>
        <dbReference type="ChEBI" id="CHEBI:18420"/>
    </cofactor>
</comment>
<dbReference type="GO" id="GO:0004659">
    <property type="term" value="F:prenyltransferase activity"/>
    <property type="evidence" value="ECO:0007669"/>
    <property type="project" value="InterPro"/>
</dbReference>
<dbReference type="AlphaFoldDB" id="K2LCI6"/>
<keyword evidence="6" id="KW-0414">Isoprene biosynthesis</keyword>
<dbReference type="GO" id="GO:0005737">
    <property type="term" value="C:cytoplasm"/>
    <property type="evidence" value="ECO:0007669"/>
    <property type="project" value="UniProtKB-ARBA"/>
</dbReference>
<dbReference type="FunFam" id="1.10.600.10:FF:000001">
    <property type="entry name" value="Geranylgeranyl diphosphate synthase"/>
    <property type="match status" value="1"/>
</dbReference>
<dbReference type="InterPro" id="IPR000092">
    <property type="entry name" value="Polyprenyl_synt"/>
</dbReference>
<dbReference type="OrthoDB" id="9805316at2"/>
<evidence type="ECO:0000256" key="4">
    <source>
        <dbReference type="ARBA" id="ARBA00022723"/>
    </source>
</evidence>
<evidence type="ECO:0000256" key="2">
    <source>
        <dbReference type="ARBA" id="ARBA00006706"/>
    </source>
</evidence>
<keyword evidence="9" id="KW-1185">Reference proteome</keyword>
<dbReference type="SFLD" id="SFLDS00005">
    <property type="entry name" value="Isoprenoid_Synthase_Type_I"/>
    <property type="match status" value="1"/>
</dbReference>
<dbReference type="PATRIC" id="fig|740709.3.peg.167"/>
<sequence>MTLKQLLEPSKTRVNQFLQQQLSDYPHLSSNLAAAMQHGLLLGGKRVRPHLLFSIGELCQANAATLNWLAAAVESVHAYSLIHDDLPAMDDDELRRGQPTCHIAFDEATAILAGDALQTLAFEWVSQPLPEVSAQRQLKIVQQLALASGAQGMCGGQALDIEATRQQLSEQQLAQIHQHKTGALIQAAANMAVLAGNDEAQQYLPAFSRFAADLGLAFQVQDDILDEIGQTEALGKPQGSDSAAEKATYVRLLGLQGAQQRRQQLHESALHALSTIPYNTTSLAQLANVLLNRDH</sequence>
<evidence type="ECO:0000256" key="6">
    <source>
        <dbReference type="ARBA" id="ARBA00023229"/>
    </source>
</evidence>
<evidence type="ECO:0000256" key="1">
    <source>
        <dbReference type="ARBA" id="ARBA00001946"/>
    </source>
</evidence>
<proteinExistence type="inferred from homology"/>
<dbReference type="STRING" id="740709.A10D4_00835"/>
<dbReference type="SFLD" id="SFLDG01017">
    <property type="entry name" value="Polyprenyl_Transferase_Like"/>
    <property type="match status" value="1"/>
</dbReference>
<dbReference type="PROSITE" id="PS00444">
    <property type="entry name" value="POLYPRENYL_SYNTHASE_2"/>
    <property type="match status" value="1"/>
</dbReference>
<dbReference type="CDD" id="cd00685">
    <property type="entry name" value="Trans_IPPS_HT"/>
    <property type="match status" value="1"/>
</dbReference>
<dbReference type="Proteomes" id="UP000014115">
    <property type="component" value="Unassembled WGS sequence"/>
</dbReference>
<keyword evidence="3 7" id="KW-0808">Transferase</keyword>
<keyword evidence="5" id="KW-0460">Magnesium</keyword>
<evidence type="ECO:0000256" key="3">
    <source>
        <dbReference type="ARBA" id="ARBA00022679"/>
    </source>
</evidence>